<dbReference type="PROSITE" id="PS00178">
    <property type="entry name" value="AA_TRNA_LIGASE_I"/>
    <property type="match status" value="1"/>
</dbReference>
<evidence type="ECO:0000256" key="1">
    <source>
        <dbReference type="ARBA" id="ARBA00005594"/>
    </source>
</evidence>
<evidence type="ECO:0000256" key="6">
    <source>
        <dbReference type="ARBA" id="ARBA00022917"/>
    </source>
</evidence>
<dbReference type="GO" id="GO:0006431">
    <property type="term" value="P:methionyl-tRNA aminoacylation"/>
    <property type="evidence" value="ECO:0007669"/>
    <property type="project" value="InterPro"/>
</dbReference>
<dbReference type="GO" id="GO:0005739">
    <property type="term" value="C:mitochondrion"/>
    <property type="evidence" value="ECO:0007669"/>
    <property type="project" value="UniProtKB-ARBA"/>
</dbReference>
<dbReference type="AlphaFoldDB" id="A0A0K6FMZ8"/>
<dbReference type="GO" id="GO:0004825">
    <property type="term" value="F:methionine-tRNA ligase activity"/>
    <property type="evidence" value="ECO:0007669"/>
    <property type="project" value="UniProtKB-EC"/>
</dbReference>
<dbReference type="InterPro" id="IPR001412">
    <property type="entry name" value="aa-tRNA-synth_I_CS"/>
</dbReference>
<dbReference type="GO" id="GO:0005524">
    <property type="term" value="F:ATP binding"/>
    <property type="evidence" value="ECO:0007669"/>
    <property type="project" value="UniProtKB-KW"/>
</dbReference>
<dbReference type="FunFam" id="2.170.220.10:FF:000001">
    <property type="entry name" value="methionine--tRNA ligase, mitochondrial"/>
    <property type="match status" value="1"/>
</dbReference>
<dbReference type="PRINTS" id="PR01041">
    <property type="entry name" value="TRNASYNTHMET"/>
</dbReference>
<keyword evidence="3 11" id="KW-0436">Ligase</keyword>
<evidence type="ECO:0000256" key="3">
    <source>
        <dbReference type="ARBA" id="ARBA00022598"/>
    </source>
</evidence>
<feature type="domain" description="Methionyl/Leucyl tRNA synthetase" evidence="12">
    <location>
        <begin position="52"/>
        <end position="366"/>
    </location>
</feature>
<keyword evidence="4 11" id="KW-0547">Nucleotide-binding</keyword>
<evidence type="ECO:0000313" key="14">
    <source>
        <dbReference type="Proteomes" id="UP000044841"/>
    </source>
</evidence>
<name>A0A0K6FMZ8_9AGAM</name>
<keyword evidence="14" id="KW-1185">Reference proteome</keyword>
<sequence>MFSAGKASLSGCASKSTRQYLWKTSIQYARSCALASFSPQASVTTGWSLKPYFVTTPIFYPNADPHIGHLYSMVLADILARYSRLRHPLRQVVFSTGTDEHGLKIQHAAKDRGISPQELCDQLSSKFKILASNSNISHTRFIRTTDGDHVLAVKRFWKRLVERGHIYKGTHSGWYSVSDECFYPESQVEKVSDSKTGENHMVSRETGQRVEWSEEENYKFRLSNFRQPLIDWLRSNPQAIRPEPYYRAVLDSLINDKNAASDLSVSRPRSRLQWGITVPGDQEHTIYVWLDALINYLTVAGYPDNTTAWPADISVIGKDIIRFHAIYWPAFLLALDLPPPKTLLTHGHWTKDKQKMSKSRGNVADPFLAMGYNQDGTSKERVVVKPEKNRGELDIGVDGVRWYMLRAGGTFDTDSDWSQNQAQKHYQRELSGSLGNLLSRITAPKLLDRLPEIDQALKPTVIVQDIPPEDARLNWLLDQLPSLVEGYMDRLQIGRVPEAIVECLNEANRHITQLEPWLPTSSTEVVVRAHKYSVETLRIVGILLQPFIPEKSNQLLNQLGVSYEDRGWKDTGLWKGDPAVGRTSRVTQQLFPRLRNTV</sequence>
<evidence type="ECO:0000313" key="13">
    <source>
        <dbReference type="EMBL" id="CUA67487.1"/>
    </source>
</evidence>
<dbReference type="Gene3D" id="3.40.50.620">
    <property type="entry name" value="HUPs"/>
    <property type="match status" value="1"/>
</dbReference>
<feature type="domain" description="Methionyl/Leucyl tRNA synthetase" evidence="12">
    <location>
        <begin position="377"/>
        <end position="441"/>
    </location>
</feature>
<dbReference type="InterPro" id="IPR015413">
    <property type="entry name" value="Methionyl/Leucyl_tRNA_Synth"/>
</dbReference>
<evidence type="ECO:0000256" key="9">
    <source>
        <dbReference type="ARBA" id="ARBA00047364"/>
    </source>
</evidence>
<keyword evidence="5 11" id="KW-0067">ATP-binding</keyword>
<dbReference type="SUPFAM" id="SSF52374">
    <property type="entry name" value="Nucleotidylyl transferase"/>
    <property type="match status" value="1"/>
</dbReference>
<dbReference type="EMBL" id="CYGV01000113">
    <property type="protein sequence ID" value="CUA67487.1"/>
    <property type="molecule type" value="Genomic_DNA"/>
</dbReference>
<dbReference type="InterPro" id="IPR014729">
    <property type="entry name" value="Rossmann-like_a/b/a_fold"/>
</dbReference>
<proteinExistence type="inferred from homology"/>
<dbReference type="InterPro" id="IPR033911">
    <property type="entry name" value="MetRS_core"/>
</dbReference>
<evidence type="ECO:0000256" key="5">
    <source>
        <dbReference type="ARBA" id="ARBA00022840"/>
    </source>
</evidence>
<evidence type="ECO:0000256" key="10">
    <source>
        <dbReference type="ARBA" id="ARBA00068817"/>
    </source>
</evidence>
<evidence type="ECO:0000256" key="4">
    <source>
        <dbReference type="ARBA" id="ARBA00022741"/>
    </source>
</evidence>
<dbReference type="EC" id="6.1.1.10" evidence="2"/>
<comment type="similarity">
    <text evidence="1 11">Belongs to the class-I aminoacyl-tRNA synthetase family.</text>
</comment>
<dbReference type="InterPro" id="IPR023457">
    <property type="entry name" value="Met-tRNA_synth_2"/>
</dbReference>
<dbReference type="PANTHER" id="PTHR43326:SF1">
    <property type="entry name" value="METHIONINE--TRNA LIGASE, MITOCHONDRIAL"/>
    <property type="match status" value="1"/>
</dbReference>
<dbReference type="PANTHER" id="PTHR43326">
    <property type="entry name" value="METHIONYL-TRNA SYNTHETASE"/>
    <property type="match status" value="1"/>
</dbReference>
<evidence type="ECO:0000256" key="11">
    <source>
        <dbReference type="RuleBase" id="RU363039"/>
    </source>
</evidence>
<gene>
    <name evidence="13" type="ORF">RSOLAG22IIIB_03140</name>
</gene>
<evidence type="ECO:0000259" key="12">
    <source>
        <dbReference type="Pfam" id="PF09334"/>
    </source>
</evidence>
<organism evidence="13 14">
    <name type="scientific">Rhizoctonia solani</name>
    <dbReference type="NCBI Taxonomy" id="456999"/>
    <lineage>
        <taxon>Eukaryota</taxon>
        <taxon>Fungi</taxon>
        <taxon>Dikarya</taxon>
        <taxon>Basidiomycota</taxon>
        <taxon>Agaricomycotina</taxon>
        <taxon>Agaricomycetes</taxon>
        <taxon>Cantharellales</taxon>
        <taxon>Ceratobasidiaceae</taxon>
        <taxon>Rhizoctonia</taxon>
    </lineage>
</organism>
<protein>
    <recommendedName>
        <fullName evidence="10">Probable methionine--tRNA ligase, mitochondrial</fullName>
        <ecNumber evidence="2">6.1.1.10</ecNumber>
    </recommendedName>
    <alternativeName>
        <fullName evidence="8">Methionyl-tRNA synthetase</fullName>
    </alternativeName>
</protein>
<dbReference type="Pfam" id="PF09334">
    <property type="entry name" value="tRNA-synt_1g"/>
    <property type="match status" value="2"/>
</dbReference>
<dbReference type="SUPFAM" id="SSF47323">
    <property type="entry name" value="Anticodon-binding domain of a subclass of class I aminoacyl-tRNA synthetases"/>
    <property type="match status" value="1"/>
</dbReference>
<dbReference type="Gene3D" id="1.10.730.10">
    <property type="entry name" value="Isoleucyl-tRNA Synthetase, Domain 1"/>
    <property type="match status" value="1"/>
</dbReference>
<dbReference type="InterPro" id="IPR009080">
    <property type="entry name" value="tRNAsynth_Ia_anticodon-bd"/>
</dbReference>
<evidence type="ECO:0000256" key="8">
    <source>
        <dbReference type="ARBA" id="ARBA00030904"/>
    </source>
</evidence>
<dbReference type="Proteomes" id="UP000044841">
    <property type="component" value="Unassembled WGS sequence"/>
</dbReference>
<reference evidence="13 14" key="1">
    <citation type="submission" date="2015-07" db="EMBL/GenBank/DDBJ databases">
        <authorList>
            <person name="Noorani M."/>
        </authorList>
    </citation>
    <scope>NUCLEOTIDE SEQUENCE [LARGE SCALE GENOMIC DNA]</scope>
    <source>
        <strain evidence="13">BBA 69670</strain>
    </source>
</reference>
<dbReference type="CDD" id="cd00814">
    <property type="entry name" value="MetRS_core"/>
    <property type="match status" value="1"/>
</dbReference>
<keyword evidence="7 11" id="KW-0030">Aminoacyl-tRNA synthetase</keyword>
<comment type="catalytic activity">
    <reaction evidence="9">
        <text>tRNA(Met) + L-methionine + ATP = L-methionyl-tRNA(Met) + AMP + diphosphate</text>
        <dbReference type="Rhea" id="RHEA:13481"/>
        <dbReference type="Rhea" id="RHEA-COMP:9667"/>
        <dbReference type="Rhea" id="RHEA-COMP:9698"/>
        <dbReference type="ChEBI" id="CHEBI:30616"/>
        <dbReference type="ChEBI" id="CHEBI:33019"/>
        <dbReference type="ChEBI" id="CHEBI:57844"/>
        <dbReference type="ChEBI" id="CHEBI:78442"/>
        <dbReference type="ChEBI" id="CHEBI:78530"/>
        <dbReference type="ChEBI" id="CHEBI:456215"/>
        <dbReference type="EC" id="6.1.1.10"/>
    </reaction>
</comment>
<dbReference type="Gene3D" id="2.170.220.10">
    <property type="match status" value="1"/>
</dbReference>
<evidence type="ECO:0000256" key="7">
    <source>
        <dbReference type="ARBA" id="ARBA00023146"/>
    </source>
</evidence>
<keyword evidence="6 11" id="KW-0648">Protein biosynthesis</keyword>
<accession>A0A0K6FMZ8</accession>
<evidence type="ECO:0000256" key="2">
    <source>
        <dbReference type="ARBA" id="ARBA00012838"/>
    </source>
</evidence>